<comment type="similarity">
    <text evidence="5">Belongs to the class-II pyridoxal-phosphate-dependent aminotransferase family. MalY/PatB cystathionine beta-lyase subfamily.</text>
</comment>
<organism evidence="8 9">
    <name type="scientific">Erwinia persicina</name>
    <dbReference type="NCBI Taxonomy" id="55211"/>
    <lineage>
        <taxon>Bacteria</taxon>
        <taxon>Pseudomonadati</taxon>
        <taxon>Pseudomonadota</taxon>
        <taxon>Gammaproteobacteria</taxon>
        <taxon>Enterobacterales</taxon>
        <taxon>Erwiniaceae</taxon>
        <taxon>Erwinia</taxon>
    </lineage>
</organism>
<comment type="caution">
    <text evidence="8">The sequence shown here is derived from an EMBL/GenBank/DDBJ whole genome shotgun (WGS) entry which is preliminary data.</text>
</comment>
<keyword evidence="7" id="KW-0808">Transferase</keyword>
<dbReference type="InterPro" id="IPR015424">
    <property type="entry name" value="PyrdxlP-dep_Trfase"/>
</dbReference>
<evidence type="ECO:0000256" key="4">
    <source>
        <dbReference type="ARBA" id="ARBA00023239"/>
    </source>
</evidence>
<keyword evidence="10" id="KW-1185">Reference proteome</keyword>
<comment type="cofactor">
    <cofactor evidence="1">
        <name>pyridoxal 5'-phosphate</name>
        <dbReference type="ChEBI" id="CHEBI:597326"/>
    </cofactor>
</comment>
<dbReference type="Gene3D" id="3.40.640.10">
    <property type="entry name" value="Type I PLP-dependent aspartate aminotransferase-like (Major domain)"/>
    <property type="match status" value="1"/>
</dbReference>
<dbReference type="GO" id="GO:0047804">
    <property type="term" value="F:cysteine-S-conjugate beta-lyase activity"/>
    <property type="evidence" value="ECO:0007669"/>
    <property type="project" value="UniProtKB-EC"/>
</dbReference>
<reference evidence="8 9" key="1">
    <citation type="journal article" date="2019" name="Sci. Rep.">
        <title>Differences in resource use lead to coexistence of seed-transmitted microbial populations.</title>
        <authorList>
            <person name="Torres-Cortes G."/>
            <person name="Garcia B.J."/>
            <person name="Compant S."/>
            <person name="Rezki S."/>
            <person name="Jones P."/>
            <person name="Preveaux A."/>
            <person name="Briand M."/>
            <person name="Roulet A."/>
            <person name="Bouchez O."/>
            <person name="Jacobson D."/>
            <person name="Barret M."/>
        </authorList>
    </citation>
    <scope>NUCLEOTIDE SEQUENCE [LARGE SCALE GENOMIC DNA]</scope>
    <source>
        <strain evidence="8 9">CFBP13511</strain>
    </source>
</reference>
<proteinExistence type="inferred from homology"/>
<dbReference type="AlphaFoldDB" id="A0A4U3FPB0"/>
<evidence type="ECO:0000313" key="10">
    <source>
        <dbReference type="Proteomes" id="UP000661012"/>
    </source>
</evidence>
<dbReference type="GO" id="GO:0030170">
    <property type="term" value="F:pyridoxal phosphate binding"/>
    <property type="evidence" value="ECO:0007669"/>
    <property type="project" value="InterPro"/>
</dbReference>
<dbReference type="STRING" id="1219360.GCA_001571305_00930"/>
<name>A0A4U3FPB0_9GAMM</name>
<evidence type="ECO:0000256" key="3">
    <source>
        <dbReference type="ARBA" id="ARBA00022898"/>
    </source>
</evidence>
<dbReference type="EMBL" id="JACYNN010000001">
    <property type="protein sequence ID" value="MBD8105225.1"/>
    <property type="molecule type" value="Genomic_DNA"/>
</dbReference>
<dbReference type="EMBL" id="QGAC01000001">
    <property type="protein sequence ID" value="TKJ95075.1"/>
    <property type="molecule type" value="Genomic_DNA"/>
</dbReference>
<evidence type="ECO:0000259" key="6">
    <source>
        <dbReference type="Pfam" id="PF00155"/>
    </source>
</evidence>
<dbReference type="NCBIfam" id="TIGR04350">
    <property type="entry name" value="C_S_lyase_PatB"/>
    <property type="match status" value="1"/>
</dbReference>
<dbReference type="Proteomes" id="UP000661012">
    <property type="component" value="Unassembled WGS sequence"/>
</dbReference>
<dbReference type="InterPro" id="IPR051798">
    <property type="entry name" value="Class-II_PLP-Dep_Aminotrans"/>
</dbReference>
<reference evidence="7 10" key="2">
    <citation type="journal article" date="2020" name="FEMS Microbiol. Ecol.">
        <title>Temporal dynamics of bacterial communities during seed development and maturation.</title>
        <authorList>
            <person name="Chesneau G."/>
            <person name="Torres-Cortes G."/>
            <person name="Briand M."/>
            <person name="Darrasse A."/>
            <person name="Preveaux A."/>
            <person name="Marais C."/>
            <person name="Jacques M.A."/>
            <person name="Shade A."/>
            <person name="Barret M."/>
        </authorList>
    </citation>
    <scope>NUCLEOTIDE SEQUENCE [LARGE SCALE GENOMIC DNA]</scope>
    <source>
        <strain evidence="7 10">CFBP13732</strain>
    </source>
</reference>
<dbReference type="InterPro" id="IPR015421">
    <property type="entry name" value="PyrdxlP-dep_Trfase_major"/>
</dbReference>
<gene>
    <name evidence="8" type="ORF">EpCFBP13511_01595</name>
    <name evidence="7" type="ORF">IFT93_02155</name>
</gene>
<keyword evidence="7" id="KW-0032">Aminotransferase</keyword>
<dbReference type="GO" id="GO:0008483">
    <property type="term" value="F:transaminase activity"/>
    <property type="evidence" value="ECO:0007669"/>
    <property type="project" value="UniProtKB-KW"/>
</dbReference>
<accession>A0A4U3FPB0</accession>
<dbReference type="Gene3D" id="3.90.1150.10">
    <property type="entry name" value="Aspartate Aminotransferase, domain 1"/>
    <property type="match status" value="1"/>
</dbReference>
<dbReference type="Proteomes" id="UP000306393">
    <property type="component" value="Unassembled WGS sequence"/>
</dbReference>
<evidence type="ECO:0000256" key="5">
    <source>
        <dbReference type="ARBA" id="ARBA00037974"/>
    </source>
</evidence>
<dbReference type="InterPro" id="IPR027619">
    <property type="entry name" value="C-S_lyase_PatB-like"/>
</dbReference>
<evidence type="ECO:0000256" key="2">
    <source>
        <dbReference type="ARBA" id="ARBA00012224"/>
    </source>
</evidence>
<dbReference type="Pfam" id="PF00155">
    <property type="entry name" value="Aminotran_1_2"/>
    <property type="match status" value="1"/>
</dbReference>
<sequence>MFDFDRVIDRHGSWSTQWDFVADRFGHDDLLPFTISDMDIPTAPAVIAALQQRVAHGIFGYSRWQHSDFLEAISGWYQQRFAEKVDPRQIVYGPSVIYMVAQMIRHWSQPGDGVLIHTPAYDAFYKVIEGNQRRVMALPLNRSQGLWQCDMAALEALLADPQCKILLLCSPHNPTGKVWHHRELEQMAQLCARYQVRVISDEIHMDMVMGDAQHVPWSRVGQGRWALFTSASKSFNIPGLTGAYGFISDEADRAAWFQALKNADGLSSPALLAVAAHVAAYRHGAEWLDALRIYLRDNLHHVARRLNAAFPALNWQPPQATYLAWIDLNPLHIDEQRLQQVLTEQYKVAIMPGSTYGPQCRGWLRFNVGCPRSKVDEGLNRLIAALQCCSACD</sequence>
<evidence type="ECO:0000313" key="8">
    <source>
        <dbReference type="EMBL" id="TKJ95075.1"/>
    </source>
</evidence>
<dbReference type="InterPro" id="IPR015422">
    <property type="entry name" value="PyrdxlP-dep_Trfase_small"/>
</dbReference>
<dbReference type="OrthoDB" id="3224382at2"/>
<dbReference type="PANTHER" id="PTHR43525:SF1">
    <property type="entry name" value="PROTEIN MALY"/>
    <property type="match status" value="1"/>
</dbReference>
<keyword evidence="3" id="KW-0663">Pyridoxal phosphate</keyword>
<protein>
    <recommendedName>
        <fullName evidence="2">cysteine-S-conjugate beta-lyase</fullName>
        <ecNumber evidence="2">4.4.1.13</ecNumber>
    </recommendedName>
</protein>
<dbReference type="SUPFAM" id="SSF53383">
    <property type="entry name" value="PLP-dependent transferases"/>
    <property type="match status" value="1"/>
</dbReference>
<dbReference type="InterPro" id="IPR004839">
    <property type="entry name" value="Aminotransferase_I/II_large"/>
</dbReference>
<dbReference type="PANTHER" id="PTHR43525">
    <property type="entry name" value="PROTEIN MALY"/>
    <property type="match status" value="1"/>
</dbReference>
<dbReference type="CDD" id="cd00609">
    <property type="entry name" value="AAT_like"/>
    <property type="match status" value="1"/>
</dbReference>
<dbReference type="EC" id="4.4.1.13" evidence="2"/>
<feature type="domain" description="Aminotransferase class I/classII large" evidence="6">
    <location>
        <begin position="29"/>
        <end position="382"/>
    </location>
</feature>
<dbReference type="RefSeq" id="WP_137268557.1">
    <property type="nucleotide sequence ID" value="NZ_JACYNM010000001.1"/>
</dbReference>
<evidence type="ECO:0000313" key="9">
    <source>
        <dbReference type="Proteomes" id="UP000306393"/>
    </source>
</evidence>
<keyword evidence="4" id="KW-0456">Lyase</keyword>
<evidence type="ECO:0000313" key="7">
    <source>
        <dbReference type="EMBL" id="MBD8105225.1"/>
    </source>
</evidence>
<evidence type="ECO:0000256" key="1">
    <source>
        <dbReference type="ARBA" id="ARBA00001933"/>
    </source>
</evidence>